<dbReference type="InterPro" id="IPR054530">
    <property type="entry name" value="TcaA_4th"/>
</dbReference>
<dbReference type="PATRIC" id="fig|1423731.3.peg.638"/>
<gene>
    <name evidence="3" type="ORF">FC81_GL000624</name>
</gene>
<keyword evidence="4" id="KW-1185">Reference proteome</keyword>
<feature type="region of interest" description="Disordered" evidence="1">
    <location>
        <begin position="202"/>
        <end position="223"/>
    </location>
</feature>
<accession>A0A0R1ME45</accession>
<name>A0A0R1ME45_9LACO</name>
<proteinExistence type="predicted"/>
<evidence type="ECO:0000313" key="3">
    <source>
        <dbReference type="EMBL" id="KRL02587.1"/>
    </source>
</evidence>
<dbReference type="AlphaFoldDB" id="A0A0R1ME45"/>
<reference evidence="3 4" key="1">
    <citation type="journal article" date="2015" name="Genome Announc.">
        <title>Expanding the biotechnology potential of lactobacilli through comparative genomics of 213 strains and associated genera.</title>
        <authorList>
            <person name="Sun Z."/>
            <person name="Harris H.M."/>
            <person name="McCann A."/>
            <person name="Guo C."/>
            <person name="Argimon S."/>
            <person name="Zhang W."/>
            <person name="Yang X."/>
            <person name="Jeffery I.B."/>
            <person name="Cooney J.C."/>
            <person name="Kagawa T.F."/>
            <person name="Liu W."/>
            <person name="Song Y."/>
            <person name="Salvetti E."/>
            <person name="Wrobel A."/>
            <person name="Rasinkangas P."/>
            <person name="Parkhill J."/>
            <person name="Rea M.C."/>
            <person name="O'Sullivan O."/>
            <person name="Ritari J."/>
            <person name="Douillard F.P."/>
            <person name="Paul Ross R."/>
            <person name="Yang R."/>
            <person name="Briner A.E."/>
            <person name="Felis G.E."/>
            <person name="de Vos W.M."/>
            <person name="Barrangou R."/>
            <person name="Klaenhammer T.R."/>
            <person name="Caufield P.W."/>
            <person name="Cui Y."/>
            <person name="Zhang H."/>
            <person name="O'Toole P.W."/>
        </authorList>
    </citation>
    <scope>NUCLEOTIDE SEQUENCE [LARGE SCALE GENOMIC DNA]</scope>
    <source>
        <strain evidence="3 4">DSM 19910</strain>
    </source>
</reference>
<dbReference type="STRING" id="1423731.FC81_GL000624"/>
<dbReference type="Proteomes" id="UP000051621">
    <property type="component" value="Unassembled WGS sequence"/>
</dbReference>
<comment type="caution">
    <text evidence="3">The sequence shown here is derived from an EMBL/GenBank/DDBJ whole genome shotgun (WGS) entry which is preliminary data.</text>
</comment>
<sequence>MSFSCIVQRSYFIKTAFQNNISYKGSYAFKRTGNAWLFFPRYKVSIKAAYVKLHIDRTGTEIYQDGKKISETSAHEAVKKVGPLFPGKHTFRAERVIASRKVTSSSTKVVFAGTTKVALKSKTATFTIYGDPRAMVYLNSKKVGTLDSEGQLKFSNYLVSGKLKVYTINSSKKKSPVVSVDQELTEGRHYIYLTTDVDPTIANAGADETDSDSDSEKADKEQVDTKNLTTQQVNDWVFMHIKSNYPFSVTEDDFTFEQKKNDDGLLEIVVRENHASQNMKNHGADPMTTPNIGMFIIDGDGNLQNQTTDEVVATQYGE</sequence>
<feature type="domain" description="TcaA 4th" evidence="2">
    <location>
        <begin position="124"/>
        <end position="193"/>
    </location>
</feature>
<evidence type="ECO:0000259" key="2">
    <source>
        <dbReference type="Pfam" id="PF22820"/>
    </source>
</evidence>
<evidence type="ECO:0000256" key="1">
    <source>
        <dbReference type="SAM" id="MobiDB-lite"/>
    </source>
</evidence>
<protein>
    <recommendedName>
        <fullName evidence="2">TcaA 4th domain-containing protein</fullName>
    </recommendedName>
</protein>
<dbReference type="EMBL" id="AZEF01000011">
    <property type="protein sequence ID" value="KRL02587.1"/>
    <property type="molecule type" value="Genomic_DNA"/>
</dbReference>
<organism evidence="3 4">
    <name type="scientific">Liquorilactobacillus capillatus DSM 19910</name>
    <dbReference type="NCBI Taxonomy" id="1423731"/>
    <lineage>
        <taxon>Bacteria</taxon>
        <taxon>Bacillati</taxon>
        <taxon>Bacillota</taxon>
        <taxon>Bacilli</taxon>
        <taxon>Lactobacillales</taxon>
        <taxon>Lactobacillaceae</taxon>
        <taxon>Liquorilactobacillus</taxon>
    </lineage>
</organism>
<dbReference type="Pfam" id="PF22820">
    <property type="entry name" value="TcaA_3rd_4th"/>
    <property type="match status" value="1"/>
</dbReference>
<feature type="compositionally biased region" description="Basic and acidic residues" evidence="1">
    <location>
        <begin position="214"/>
        <end position="223"/>
    </location>
</feature>
<dbReference type="OrthoDB" id="2262426at2"/>
<dbReference type="RefSeq" id="WP_057742766.1">
    <property type="nucleotide sequence ID" value="NZ_AZEF01000011.1"/>
</dbReference>
<evidence type="ECO:0000313" key="4">
    <source>
        <dbReference type="Proteomes" id="UP000051621"/>
    </source>
</evidence>